<comment type="caution">
    <text evidence="4">The sequence shown here is derived from an EMBL/GenBank/DDBJ whole genome shotgun (WGS) entry which is preliminary data.</text>
</comment>
<keyword evidence="2" id="KW-0067">ATP-binding</keyword>
<dbReference type="PANTHER" id="PTHR13504:SF38">
    <property type="entry name" value="FIDO DOMAIN-CONTAINING PROTEIN"/>
    <property type="match status" value="1"/>
</dbReference>
<evidence type="ECO:0000313" key="4">
    <source>
        <dbReference type="EMBL" id="OAD20669.1"/>
    </source>
</evidence>
<evidence type="ECO:0000256" key="1">
    <source>
        <dbReference type="PIRSR" id="PIRSR640198-1"/>
    </source>
</evidence>
<dbReference type="Gene3D" id="1.10.3290.10">
    <property type="entry name" value="Fido-like domain"/>
    <property type="match status" value="1"/>
</dbReference>
<dbReference type="InterPro" id="IPR036597">
    <property type="entry name" value="Fido-like_dom_sf"/>
</dbReference>
<proteinExistence type="predicted"/>
<evidence type="ECO:0000313" key="5">
    <source>
        <dbReference type="Proteomes" id="UP000076962"/>
    </source>
</evidence>
<feature type="active site" evidence="1">
    <location>
        <position position="65"/>
    </location>
</feature>
<organism evidence="4 5">
    <name type="scientific">Candidatus Thiomargarita nelsonii</name>
    <dbReference type="NCBI Taxonomy" id="1003181"/>
    <lineage>
        <taxon>Bacteria</taxon>
        <taxon>Pseudomonadati</taxon>
        <taxon>Pseudomonadota</taxon>
        <taxon>Gammaproteobacteria</taxon>
        <taxon>Thiotrichales</taxon>
        <taxon>Thiotrichaceae</taxon>
        <taxon>Thiomargarita</taxon>
    </lineage>
</organism>
<keyword evidence="2" id="KW-0547">Nucleotide-binding</keyword>
<dbReference type="AlphaFoldDB" id="A0A176RY87"/>
<dbReference type="InterPro" id="IPR003812">
    <property type="entry name" value="Fido"/>
</dbReference>
<dbReference type="PANTHER" id="PTHR13504">
    <property type="entry name" value="FIDO DOMAIN-CONTAINING PROTEIN DDB_G0283145"/>
    <property type="match status" value="1"/>
</dbReference>
<dbReference type="EMBL" id="LUTY01002199">
    <property type="protein sequence ID" value="OAD20669.1"/>
    <property type="molecule type" value="Genomic_DNA"/>
</dbReference>
<feature type="non-terminal residue" evidence="4">
    <location>
        <position position="1"/>
    </location>
</feature>
<dbReference type="PROSITE" id="PS51459">
    <property type="entry name" value="FIDO"/>
    <property type="match status" value="1"/>
</dbReference>
<dbReference type="Pfam" id="PF02661">
    <property type="entry name" value="Fic"/>
    <property type="match status" value="1"/>
</dbReference>
<dbReference type="GO" id="GO:0005524">
    <property type="term" value="F:ATP binding"/>
    <property type="evidence" value="ECO:0007669"/>
    <property type="project" value="UniProtKB-KW"/>
</dbReference>
<feature type="binding site" evidence="2">
    <location>
        <begin position="69"/>
        <end position="76"/>
    </location>
    <ligand>
        <name>ATP</name>
        <dbReference type="ChEBI" id="CHEBI:30616"/>
    </ligand>
</feature>
<dbReference type="InterPro" id="IPR040198">
    <property type="entry name" value="Fido_containing"/>
</dbReference>
<name>A0A176RY87_9GAMM</name>
<sequence length="144" mass="16565">KKPATQGQYKRLRNHVLQADGTHYTEPLQVVDEMESLCQWIQEQLATQHPLITAAAAHYNMVRIHPFDDGNGRGARILMNLILIKKAYPPAIMEEQRQYFVTLSQADKGFLPPFFVFVAKSLIKTQQSILENLNPPKIYKDYIL</sequence>
<evidence type="ECO:0000256" key="2">
    <source>
        <dbReference type="PIRSR" id="PIRSR640198-2"/>
    </source>
</evidence>
<feature type="domain" description="Fido" evidence="3">
    <location>
        <begin position="1"/>
        <end position="120"/>
    </location>
</feature>
<dbReference type="SUPFAM" id="SSF140931">
    <property type="entry name" value="Fic-like"/>
    <property type="match status" value="1"/>
</dbReference>
<dbReference type="Proteomes" id="UP000076962">
    <property type="component" value="Unassembled WGS sequence"/>
</dbReference>
<protein>
    <submittedName>
        <fullName evidence="4">Filamentation induced by cAMP/death on curing, related domain protein</fullName>
    </submittedName>
</protein>
<gene>
    <name evidence="4" type="ORF">THIOM_003612</name>
</gene>
<evidence type="ECO:0000259" key="3">
    <source>
        <dbReference type="PROSITE" id="PS51459"/>
    </source>
</evidence>
<keyword evidence="5" id="KW-1185">Reference proteome</keyword>
<accession>A0A176RY87</accession>
<reference evidence="4 5" key="1">
    <citation type="submission" date="2016-05" db="EMBL/GenBank/DDBJ databases">
        <title>Single-cell genome of chain-forming Candidatus Thiomargarita nelsonii and comparison to other large sulfur-oxidizing bacteria.</title>
        <authorList>
            <person name="Winkel M."/>
            <person name="Salman V."/>
            <person name="Woyke T."/>
            <person name="Schulz-Vogt H."/>
            <person name="Richter M."/>
            <person name="Flood B."/>
            <person name="Bailey J."/>
            <person name="Amann R."/>
            <person name="Mussmann M."/>
        </authorList>
    </citation>
    <scope>NUCLEOTIDE SEQUENCE [LARGE SCALE GENOMIC DNA]</scope>
    <source>
        <strain evidence="4 5">THI036</strain>
    </source>
</reference>